<dbReference type="InterPro" id="IPR046960">
    <property type="entry name" value="PPR_At4g14850-like_plant"/>
</dbReference>
<dbReference type="GO" id="GO:0003723">
    <property type="term" value="F:RNA binding"/>
    <property type="evidence" value="ECO:0007669"/>
    <property type="project" value="InterPro"/>
</dbReference>
<comment type="similarity">
    <text evidence="2">Belongs to the PPR family. PCMP-E subfamily.</text>
</comment>
<dbReference type="InterPro" id="IPR002885">
    <property type="entry name" value="PPR_rpt"/>
</dbReference>
<gene>
    <name evidence="4" type="ORF">O6P43_008793</name>
</gene>
<evidence type="ECO:0000256" key="1">
    <source>
        <dbReference type="ARBA" id="ARBA00022737"/>
    </source>
</evidence>
<dbReference type="PANTHER" id="PTHR47926">
    <property type="entry name" value="PENTATRICOPEPTIDE REPEAT-CONTAINING PROTEIN"/>
    <property type="match status" value="1"/>
</dbReference>
<dbReference type="PANTHER" id="PTHR47926:SF417">
    <property type="entry name" value="PENTACOTRIPEPTIDE-REPEAT REGION OF PRORP DOMAIN-CONTAINING PROTEIN"/>
    <property type="match status" value="1"/>
</dbReference>
<dbReference type="Pfam" id="PF13041">
    <property type="entry name" value="PPR_2"/>
    <property type="match status" value="3"/>
</dbReference>
<keyword evidence="1" id="KW-0677">Repeat</keyword>
<evidence type="ECO:0000256" key="3">
    <source>
        <dbReference type="PROSITE-ProRule" id="PRU00708"/>
    </source>
</evidence>
<dbReference type="Pfam" id="PF01535">
    <property type="entry name" value="PPR"/>
    <property type="match status" value="3"/>
</dbReference>
<accession>A0AAD7M654</accession>
<evidence type="ECO:0000256" key="2">
    <source>
        <dbReference type="ARBA" id="ARBA00061659"/>
    </source>
</evidence>
<dbReference type="AlphaFoldDB" id="A0AAD7M654"/>
<sequence>MNTFSIIKTVKYAISATQLTVLKSHSRSLCISDSSLYLKLLQHCINKKAEKHGRLIHNHLITKGFESNLHLITKLIIFYCKLGDTVAARVLFDDMHERSVVSWTAMISGYSQNGFHKNALLVFLDMHRVDVKANQFTYGSVMRACTSLRCLEVGMQIQGFIQKSRFIQNLFVQSALVDLHSKCGNIVDASYFFEMISNRDVVCWNAMIGGYAIQGFSHYSFQMFHLMVREGVFPDCFTFGSVLRASAESSSLLKVSQIHSFIIKMGFESNNVSMGSLVNAYAKCGSIERAYHFYKAMPTKDMISCTSLIAGYAREGMYSRDVIDIVKEIIRMNKEMDNVMLCSLLNVCANIVSLSLGRQVHALAIKTQPCYDVTMGNALIDMYAKSGEIGDSYHAFNEMDEKNVISWTTLIAGCGMHGLGHQAIALFNKMEQEGLKPNEITFLSLLFACSHSGLTNEGWQCFSSMIRKYKIFPRAEHFSCMIDIFARGGHLEEAYSLIHKMDIKPNASLWGAILGACKTYGNLSLGEVAATNLFKMDPENATNYVVLASIYAASGAWDNAWETRNSVKDRGIKKDAGYSLLQTAKNKIELLPTG</sequence>
<organism evidence="4 5">
    <name type="scientific">Quillaja saponaria</name>
    <name type="common">Soap bark tree</name>
    <dbReference type="NCBI Taxonomy" id="32244"/>
    <lineage>
        <taxon>Eukaryota</taxon>
        <taxon>Viridiplantae</taxon>
        <taxon>Streptophyta</taxon>
        <taxon>Embryophyta</taxon>
        <taxon>Tracheophyta</taxon>
        <taxon>Spermatophyta</taxon>
        <taxon>Magnoliopsida</taxon>
        <taxon>eudicotyledons</taxon>
        <taxon>Gunneridae</taxon>
        <taxon>Pentapetalae</taxon>
        <taxon>rosids</taxon>
        <taxon>fabids</taxon>
        <taxon>Fabales</taxon>
        <taxon>Quillajaceae</taxon>
        <taxon>Quillaja</taxon>
    </lineage>
</organism>
<dbReference type="Proteomes" id="UP001163823">
    <property type="component" value="Chromosome 4"/>
</dbReference>
<dbReference type="InterPro" id="IPR011990">
    <property type="entry name" value="TPR-like_helical_dom_sf"/>
</dbReference>
<dbReference type="KEGG" id="qsa:O6P43_008793"/>
<dbReference type="GO" id="GO:0009451">
    <property type="term" value="P:RNA modification"/>
    <property type="evidence" value="ECO:0007669"/>
    <property type="project" value="InterPro"/>
</dbReference>
<keyword evidence="5" id="KW-1185">Reference proteome</keyword>
<feature type="repeat" description="PPR" evidence="3">
    <location>
        <begin position="99"/>
        <end position="133"/>
    </location>
</feature>
<dbReference type="InterPro" id="IPR046848">
    <property type="entry name" value="E_motif"/>
</dbReference>
<dbReference type="FunFam" id="1.25.40.10:FF:000196">
    <property type="entry name" value="Pentatricopeptide repeat-containing protein At4g14850"/>
    <property type="match status" value="1"/>
</dbReference>
<comment type="caution">
    <text evidence="4">The sequence shown here is derived from an EMBL/GenBank/DDBJ whole genome shotgun (WGS) entry which is preliminary data.</text>
</comment>
<evidence type="ECO:0000313" key="5">
    <source>
        <dbReference type="Proteomes" id="UP001163823"/>
    </source>
</evidence>
<reference evidence="4" key="1">
    <citation type="journal article" date="2023" name="Science">
        <title>Elucidation of the pathway for biosynthesis of saponin adjuvants from the soapbark tree.</title>
        <authorList>
            <person name="Reed J."/>
            <person name="Orme A."/>
            <person name="El-Demerdash A."/>
            <person name="Owen C."/>
            <person name="Martin L.B.B."/>
            <person name="Misra R.C."/>
            <person name="Kikuchi S."/>
            <person name="Rejzek M."/>
            <person name="Martin A.C."/>
            <person name="Harkess A."/>
            <person name="Leebens-Mack J."/>
            <person name="Louveau T."/>
            <person name="Stephenson M.J."/>
            <person name="Osbourn A."/>
        </authorList>
    </citation>
    <scope>NUCLEOTIDE SEQUENCE</scope>
    <source>
        <strain evidence="4">S10</strain>
    </source>
</reference>
<feature type="repeat" description="PPR" evidence="3">
    <location>
        <begin position="403"/>
        <end position="437"/>
    </location>
</feature>
<dbReference type="Pfam" id="PF20431">
    <property type="entry name" value="E_motif"/>
    <property type="match status" value="1"/>
</dbReference>
<feature type="repeat" description="PPR" evidence="3">
    <location>
        <begin position="200"/>
        <end position="234"/>
    </location>
</feature>
<dbReference type="PROSITE" id="PS51375">
    <property type="entry name" value="PPR"/>
    <property type="match status" value="4"/>
</dbReference>
<dbReference type="Gene3D" id="1.25.40.10">
    <property type="entry name" value="Tetratricopeptide repeat domain"/>
    <property type="match status" value="4"/>
</dbReference>
<feature type="repeat" description="PPR" evidence="3">
    <location>
        <begin position="270"/>
        <end position="304"/>
    </location>
</feature>
<protein>
    <submittedName>
        <fullName evidence="4">Pentatricopeptide repeat-containing protein</fullName>
    </submittedName>
</protein>
<dbReference type="FunFam" id="1.25.40.10:FF:000285">
    <property type="entry name" value="Pentatricopeptide repeat-containing protein, chloroplastic"/>
    <property type="match status" value="1"/>
</dbReference>
<dbReference type="NCBIfam" id="TIGR00756">
    <property type="entry name" value="PPR"/>
    <property type="match status" value="4"/>
</dbReference>
<evidence type="ECO:0000313" key="4">
    <source>
        <dbReference type="EMBL" id="KAJ7970644.1"/>
    </source>
</evidence>
<dbReference type="FunFam" id="1.25.40.10:FF:000090">
    <property type="entry name" value="Pentatricopeptide repeat-containing protein, chloroplastic"/>
    <property type="match status" value="1"/>
</dbReference>
<dbReference type="EMBL" id="JARAOO010000004">
    <property type="protein sequence ID" value="KAJ7970644.1"/>
    <property type="molecule type" value="Genomic_DNA"/>
</dbReference>
<name>A0AAD7M654_QUISA</name>
<proteinExistence type="inferred from homology"/>